<sequence>RDVSSAVLLLDGGEGRRYNETRPLSSHGLLDIGKQAFIFAGGVGEYTHSNTYTIINDFKQGCLDDIRLNGYQLPLPPSHNSSNWAQATVVHNVKEGCESSPQCVNI</sequence>
<keyword evidence="4" id="KW-1185">Reference proteome</keyword>
<proteinExistence type="predicted"/>
<organism evidence="3 4">
    <name type="scientific">Meganyctiphanes norvegica</name>
    <name type="common">Northern krill</name>
    <name type="synonym">Thysanopoda norvegica</name>
    <dbReference type="NCBI Taxonomy" id="48144"/>
    <lineage>
        <taxon>Eukaryota</taxon>
        <taxon>Metazoa</taxon>
        <taxon>Ecdysozoa</taxon>
        <taxon>Arthropoda</taxon>
        <taxon>Crustacea</taxon>
        <taxon>Multicrustacea</taxon>
        <taxon>Malacostraca</taxon>
        <taxon>Eumalacostraca</taxon>
        <taxon>Eucarida</taxon>
        <taxon>Euphausiacea</taxon>
        <taxon>Euphausiidae</taxon>
        <taxon>Meganyctiphanes</taxon>
    </lineage>
</organism>
<reference evidence="3 4" key="1">
    <citation type="submission" date="2024-05" db="EMBL/GenBank/DDBJ databases">
        <authorList>
            <person name="Wallberg A."/>
        </authorList>
    </citation>
    <scope>NUCLEOTIDE SEQUENCE [LARGE SCALE GENOMIC DNA]</scope>
</reference>
<dbReference type="EMBL" id="CAXKWB010037575">
    <property type="protein sequence ID" value="CAL4150231.1"/>
    <property type="molecule type" value="Genomic_DNA"/>
</dbReference>
<dbReference type="AlphaFoldDB" id="A0AAV2S193"/>
<evidence type="ECO:0000313" key="3">
    <source>
        <dbReference type="EMBL" id="CAL4150231.1"/>
    </source>
</evidence>
<evidence type="ECO:0000259" key="2">
    <source>
        <dbReference type="PROSITE" id="PS50025"/>
    </source>
</evidence>
<feature type="non-terminal residue" evidence="3">
    <location>
        <position position="106"/>
    </location>
</feature>
<dbReference type="InterPro" id="IPR001791">
    <property type="entry name" value="Laminin_G"/>
</dbReference>
<dbReference type="Proteomes" id="UP001497623">
    <property type="component" value="Unassembled WGS sequence"/>
</dbReference>
<feature type="non-terminal residue" evidence="3">
    <location>
        <position position="1"/>
    </location>
</feature>
<evidence type="ECO:0000256" key="1">
    <source>
        <dbReference type="PROSITE-ProRule" id="PRU00122"/>
    </source>
</evidence>
<dbReference type="PROSITE" id="PS50025">
    <property type="entry name" value="LAM_G_DOMAIN"/>
    <property type="match status" value="1"/>
</dbReference>
<accession>A0AAV2S193</accession>
<name>A0AAV2S193_MEGNR</name>
<comment type="caution">
    <text evidence="3">The sequence shown here is derived from an EMBL/GenBank/DDBJ whole genome shotgun (WGS) entry which is preliminary data.</text>
</comment>
<feature type="domain" description="Laminin G" evidence="2">
    <location>
        <begin position="1"/>
        <end position="97"/>
    </location>
</feature>
<protein>
    <recommendedName>
        <fullName evidence="2">Laminin G domain-containing protein</fullName>
    </recommendedName>
</protein>
<dbReference type="Gene3D" id="2.60.120.200">
    <property type="match status" value="1"/>
</dbReference>
<dbReference type="SUPFAM" id="SSF49899">
    <property type="entry name" value="Concanavalin A-like lectins/glucanases"/>
    <property type="match status" value="1"/>
</dbReference>
<comment type="caution">
    <text evidence="1">Lacks conserved residue(s) required for the propagation of feature annotation.</text>
</comment>
<gene>
    <name evidence="3" type="ORF">MNOR_LOCUS30553</name>
</gene>
<dbReference type="InterPro" id="IPR013320">
    <property type="entry name" value="ConA-like_dom_sf"/>
</dbReference>
<evidence type="ECO:0000313" key="4">
    <source>
        <dbReference type="Proteomes" id="UP001497623"/>
    </source>
</evidence>